<accession>A0A9X1S186</accession>
<name>A0A9X1S186_9MICO</name>
<proteinExistence type="predicted"/>
<feature type="domain" description="SnoaL-like" evidence="1">
    <location>
        <begin position="17"/>
        <end position="111"/>
    </location>
</feature>
<keyword evidence="3" id="KW-1185">Reference proteome</keyword>
<dbReference type="InterPro" id="IPR037401">
    <property type="entry name" value="SnoaL-like"/>
</dbReference>
<dbReference type="Pfam" id="PF12680">
    <property type="entry name" value="SnoaL_2"/>
    <property type="match status" value="1"/>
</dbReference>
<dbReference type="Gene3D" id="3.10.450.50">
    <property type="match status" value="1"/>
</dbReference>
<evidence type="ECO:0000313" key="3">
    <source>
        <dbReference type="Proteomes" id="UP001139289"/>
    </source>
</evidence>
<reference evidence="2" key="1">
    <citation type="submission" date="2021-04" db="EMBL/GenBank/DDBJ databases">
        <title>Microbacterium tenobrionis sp. nov. and Microbacterium allomyrinae sp. nov., isolated from larvae of Tenobrio molitor and Allomyrina dichotoma, respectively.</title>
        <authorList>
            <person name="Lee S.D."/>
        </authorList>
    </citation>
    <scope>NUCLEOTIDE SEQUENCE</scope>
    <source>
        <strain evidence="2">YMB-B2</strain>
    </source>
</reference>
<protein>
    <submittedName>
        <fullName evidence="2">Nuclear transport factor 2 family protein</fullName>
    </submittedName>
</protein>
<dbReference type="InterPro" id="IPR032710">
    <property type="entry name" value="NTF2-like_dom_sf"/>
</dbReference>
<dbReference type="SUPFAM" id="SSF54427">
    <property type="entry name" value="NTF2-like"/>
    <property type="match status" value="1"/>
</dbReference>
<dbReference type="AlphaFoldDB" id="A0A9X1S186"/>
<sequence length="122" mass="13428">MSIRAEAAQTEQTRAVVSTYFDAWRAGDFARVRSVLHPDVTFVGVMGAANGADECVAGLEGMAKTVMTDLVLQMRVVEETDAITWFDLISGEVTIPTANWSHVEDGLITRIRVTFDPRPLTR</sequence>
<evidence type="ECO:0000313" key="2">
    <source>
        <dbReference type="EMBL" id="MCC2030539.1"/>
    </source>
</evidence>
<comment type="caution">
    <text evidence="2">The sequence shown here is derived from an EMBL/GenBank/DDBJ whole genome shotgun (WGS) entry which is preliminary data.</text>
</comment>
<dbReference type="RefSeq" id="WP_227531385.1">
    <property type="nucleotide sequence ID" value="NZ_JAGTTM010000010.1"/>
</dbReference>
<dbReference type="Proteomes" id="UP001139289">
    <property type="component" value="Unassembled WGS sequence"/>
</dbReference>
<evidence type="ECO:0000259" key="1">
    <source>
        <dbReference type="Pfam" id="PF12680"/>
    </source>
</evidence>
<gene>
    <name evidence="2" type="ORF">KEC56_13650</name>
</gene>
<dbReference type="EMBL" id="JAGTTM010000010">
    <property type="protein sequence ID" value="MCC2030539.1"/>
    <property type="molecule type" value="Genomic_DNA"/>
</dbReference>
<organism evidence="2 3">
    <name type="scientific">Microbacterium tenebrionis</name>
    <dbReference type="NCBI Taxonomy" id="2830665"/>
    <lineage>
        <taxon>Bacteria</taxon>
        <taxon>Bacillati</taxon>
        <taxon>Actinomycetota</taxon>
        <taxon>Actinomycetes</taxon>
        <taxon>Micrococcales</taxon>
        <taxon>Microbacteriaceae</taxon>
        <taxon>Microbacterium</taxon>
    </lineage>
</organism>